<evidence type="ECO:0000313" key="3">
    <source>
        <dbReference type="Proteomes" id="UP001305779"/>
    </source>
</evidence>
<dbReference type="PANTHER" id="PTHR11803:SF22">
    <property type="entry name" value="ENDORIBONUCLEASE FAMILY PROTEIN BRT1, PUTATIVE (AFU_ORTHOLOGUE AFUA_5G03780)-RELATED"/>
    <property type="match status" value="1"/>
</dbReference>
<name>A0ABR0EMH9_ZASCE</name>
<protein>
    <submittedName>
        <fullName evidence="2">Uncharacterized protein</fullName>
    </submittedName>
</protein>
<gene>
    <name evidence="2" type="ORF">PRZ48_006205</name>
</gene>
<dbReference type="Proteomes" id="UP001305779">
    <property type="component" value="Unassembled WGS sequence"/>
</dbReference>
<dbReference type="CDD" id="cd00448">
    <property type="entry name" value="YjgF_YER057c_UK114_family"/>
    <property type="match status" value="1"/>
</dbReference>
<comment type="caution">
    <text evidence="2">The sequence shown here is derived from an EMBL/GenBank/DDBJ whole genome shotgun (WGS) entry which is preliminary data.</text>
</comment>
<dbReference type="InterPro" id="IPR035959">
    <property type="entry name" value="RutC-like_sf"/>
</dbReference>
<accession>A0ABR0EMH9</accession>
<dbReference type="InterPro" id="IPR006175">
    <property type="entry name" value="YjgF/YER057c/UK114"/>
</dbReference>
<evidence type="ECO:0000256" key="1">
    <source>
        <dbReference type="ARBA" id="ARBA00010552"/>
    </source>
</evidence>
<sequence>MAPKQVVLTEKAPKPLAGIYSQAIVANGFVYCSGQVPMDPATSKLVEGTVGDRTHQCIKNLTHVLEGAGTTIDNVVKVNVFIADMKDFSAMNEVYTQYWGENKPSRTCVAVKQLPLGTDVEIECVAVLPDGKSRL</sequence>
<reference evidence="2 3" key="1">
    <citation type="journal article" date="2023" name="G3 (Bethesda)">
        <title>A chromosome-level genome assembly of Zasmidium syzygii isolated from banana leaves.</title>
        <authorList>
            <person name="van Westerhoven A.C."/>
            <person name="Mehrabi R."/>
            <person name="Talebi R."/>
            <person name="Steentjes M.B.F."/>
            <person name="Corcolon B."/>
            <person name="Chong P.A."/>
            <person name="Kema G.H.J."/>
            <person name="Seidl M.F."/>
        </authorList>
    </citation>
    <scope>NUCLEOTIDE SEQUENCE [LARGE SCALE GENOMIC DNA]</scope>
    <source>
        <strain evidence="2 3">P124</strain>
    </source>
</reference>
<comment type="similarity">
    <text evidence="1">Belongs to the RutC family.</text>
</comment>
<keyword evidence="3" id="KW-1185">Reference proteome</keyword>
<dbReference type="Pfam" id="PF01042">
    <property type="entry name" value="Ribonuc_L-PSP"/>
    <property type="match status" value="1"/>
</dbReference>
<evidence type="ECO:0000313" key="2">
    <source>
        <dbReference type="EMBL" id="KAK4502779.1"/>
    </source>
</evidence>
<dbReference type="PANTHER" id="PTHR11803">
    <property type="entry name" value="2-IMINOBUTANOATE/2-IMINOPROPANOATE DEAMINASE RIDA"/>
    <property type="match status" value="1"/>
</dbReference>
<organism evidence="2 3">
    <name type="scientific">Zasmidium cellare</name>
    <name type="common">Wine cellar mold</name>
    <name type="synonym">Racodium cellare</name>
    <dbReference type="NCBI Taxonomy" id="395010"/>
    <lineage>
        <taxon>Eukaryota</taxon>
        <taxon>Fungi</taxon>
        <taxon>Dikarya</taxon>
        <taxon>Ascomycota</taxon>
        <taxon>Pezizomycotina</taxon>
        <taxon>Dothideomycetes</taxon>
        <taxon>Dothideomycetidae</taxon>
        <taxon>Mycosphaerellales</taxon>
        <taxon>Mycosphaerellaceae</taxon>
        <taxon>Zasmidium</taxon>
    </lineage>
</organism>
<proteinExistence type="inferred from homology"/>
<dbReference type="EMBL" id="JAXOVC010000004">
    <property type="protein sequence ID" value="KAK4502779.1"/>
    <property type="molecule type" value="Genomic_DNA"/>
</dbReference>
<dbReference type="InterPro" id="IPR006056">
    <property type="entry name" value="RidA"/>
</dbReference>
<dbReference type="Gene3D" id="3.30.1330.40">
    <property type="entry name" value="RutC-like"/>
    <property type="match status" value="1"/>
</dbReference>
<dbReference type="NCBIfam" id="TIGR00004">
    <property type="entry name" value="Rid family detoxifying hydrolase"/>
    <property type="match status" value="1"/>
</dbReference>
<dbReference type="SUPFAM" id="SSF55298">
    <property type="entry name" value="YjgF-like"/>
    <property type="match status" value="1"/>
</dbReference>